<evidence type="ECO:0000313" key="2">
    <source>
        <dbReference type="Proteomes" id="UP000364291"/>
    </source>
</evidence>
<organism evidence="1 2">
    <name type="scientific">Pandoraea apista</name>
    <dbReference type="NCBI Taxonomy" id="93218"/>
    <lineage>
        <taxon>Bacteria</taxon>
        <taxon>Pseudomonadati</taxon>
        <taxon>Pseudomonadota</taxon>
        <taxon>Betaproteobacteria</taxon>
        <taxon>Burkholderiales</taxon>
        <taxon>Burkholderiaceae</taxon>
        <taxon>Pandoraea</taxon>
    </lineage>
</organism>
<dbReference type="KEGG" id="papi:SG18_21105"/>
<dbReference type="EMBL" id="CABPSX010000006">
    <property type="protein sequence ID" value="VVG72111.1"/>
    <property type="molecule type" value="Genomic_DNA"/>
</dbReference>
<proteinExistence type="predicted"/>
<dbReference type="AlphaFoldDB" id="A0A5E5P697"/>
<evidence type="ECO:0000313" key="1">
    <source>
        <dbReference type="EMBL" id="VVG72111.1"/>
    </source>
</evidence>
<sequence>MHLLNFQSRFEQLIISGRKPHTIRAKRVDGRDPQPGDVLRLYVGLRSSRARIISQEVCEYVSDIQFLPPLADRVPQVFIGDRLLDESQVEALAYADGFQGWREMVDFIADQYGLPFTGNLIGWIHAPSYVRTQ</sequence>
<dbReference type="Proteomes" id="UP000364291">
    <property type="component" value="Unassembled WGS sequence"/>
</dbReference>
<accession>A0A5E5P697</accession>
<name>A0A5E5P697_9BURK</name>
<gene>
    <name evidence="1" type="ORF">PAP18089_03104</name>
</gene>
<reference evidence="1 2" key="1">
    <citation type="submission" date="2019-08" db="EMBL/GenBank/DDBJ databases">
        <authorList>
            <person name="Peeters C."/>
        </authorList>
    </citation>
    <scope>NUCLEOTIDE SEQUENCE [LARGE SCALE GENOMIC DNA]</scope>
    <source>
        <strain evidence="1 2">LMG 18089</strain>
    </source>
</reference>
<dbReference type="RefSeq" id="WP_042116123.1">
    <property type="nucleotide sequence ID" value="NZ_CABPSX010000006.1"/>
</dbReference>
<dbReference type="OrthoDB" id="200334at2"/>
<protein>
    <recommendedName>
        <fullName evidence="3">ASCH domain-containing protein</fullName>
    </recommendedName>
</protein>
<evidence type="ECO:0008006" key="3">
    <source>
        <dbReference type="Google" id="ProtNLM"/>
    </source>
</evidence>